<accession>A0A378JPJ4</accession>
<dbReference type="Gene3D" id="2.40.160.60">
    <property type="entry name" value="Outer membrane protein transport protein (OMPP1/FadL/TodX)"/>
    <property type="match status" value="1"/>
</dbReference>
<comment type="subcellular location">
    <subcellularLocation>
        <location evidence="1">Cell outer membrane</location>
        <topology evidence="1">Multi-pass membrane protein</topology>
    </subcellularLocation>
</comment>
<sequence length="391" mass="44130">MRYSILSLLCLTSLNANANVLQYFTGLSYSNPAELFKVKKNDLIIGGTVMYADITFKGRQLNLNTFEEDPGTSDSRQTSLLPYGRIATRLNDKLVFGVDVTEPFHSNLKWGANAVTRYASTETLMTDVDVSPRASYSLSKSIYLGGGLNFNFLKNNEANWALPSGRTTYDTLINRTSSFGLGADIGLYYMFNQTNFFGAAYYSSIKQKAKGESLFGNFINTNHKFYFRMPATTILSYTHLFSKEWLINLQAFRSEWNANQYARVRNTAAQPPSPKDFTFSMKYDESWAFVGFLRHQISEKTGFGVIGVYDDGPEQEEFRPLNFPSDKQYLFGLVIDYKATSTTTLQLLYGHVISNTLIANKFNNEGRILPFTTGRVQINADVVDLRLSVQV</sequence>
<feature type="chain" id="PRO_5016714045" evidence="8">
    <location>
        <begin position="19"/>
        <end position="391"/>
    </location>
</feature>
<dbReference type="Proteomes" id="UP000254794">
    <property type="component" value="Unassembled WGS sequence"/>
</dbReference>
<evidence type="ECO:0000256" key="6">
    <source>
        <dbReference type="ARBA" id="ARBA00023136"/>
    </source>
</evidence>
<keyword evidence="7" id="KW-0998">Cell outer membrane</keyword>
<dbReference type="InterPro" id="IPR005017">
    <property type="entry name" value="OMPP1/FadL/TodX"/>
</dbReference>
<keyword evidence="5 8" id="KW-0732">Signal</keyword>
<evidence type="ECO:0000256" key="1">
    <source>
        <dbReference type="ARBA" id="ARBA00004571"/>
    </source>
</evidence>
<dbReference type="GO" id="GO:0015483">
    <property type="term" value="F:long-chain fatty acid transporting porin activity"/>
    <property type="evidence" value="ECO:0007669"/>
    <property type="project" value="TreeGrafter"/>
</dbReference>
<dbReference type="AlphaFoldDB" id="A0A378JPJ4"/>
<dbReference type="OrthoDB" id="5641522at2"/>
<reference evidence="9 10" key="1">
    <citation type="submission" date="2018-06" db="EMBL/GenBank/DDBJ databases">
        <authorList>
            <consortium name="Pathogen Informatics"/>
            <person name="Doyle S."/>
        </authorList>
    </citation>
    <scope>NUCLEOTIDE SEQUENCE [LARGE SCALE GENOMIC DNA]</scope>
    <source>
        <strain evidence="9 10">NCTC13316</strain>
    </source>
</reference>
<protein>
    <submittedName>
        <fullName evidence="9">Outer membrane protein</fullName>
    </submittedName>
</protein>
<gene>
    <name evidence="9" type="ORF">NCTC13316_02307</name>
</gene>
<organism evidence="9 10">
    <name type="scientific">Legionella busanensis</name>
    <dbReference type="NCBI Taxonomy" id="190655"/>
    <lineage>
        <taxon>Bacteria</taxon>
        <taxon>Pseudomonadati</taxon>
        <taxon>Pseudomonadota</taxon>
        <taxon>Gammaproteobacteria</taxon>
        <taxon>Legionellales</taxon>
        <taxon>Legionellaceae</taxon>
        <taxon>Legionella</taxon>
    </lineage>
</organism>
<keyword evidence="3" id="KW-1134">Transmembrane beta strand</keyword>
<dbReference type="RefSeq" id="WP_115332569.1">
    <property type="nucleotide sequence ID" value="NZ_CAAAHP010000005.1"/>
</dbReference>
<evidence type="ECO:0000313" key="10">
    <source>
        <dbReference type="Proteomes" id="UP000254794"/>
    </source>
</evidence>
<dbReference type="GO" id="GO:0009279">
    <property type="term" value="C:cell outer membrane"/>
    <property type="evidence" value="ECO:0007669"/>
    <property type="project" value="UniProtKB-SubCell"/>
</dbReference>
<keyword evidence="6" id="KW-0472">Membrane</keyword>
<feature type="signal peptide" evidence="8">
    <location>
        <begin position="1"/>
        <end position="18"/>
    </location>
</feature>
<evidence type="ECO:0000313" key="9">
    <source>
        <dbReference type="EMBL" id="STX52203.1"/>
    </source>
</evidence>
<evidence type="ECO:0000256" key="3">
    <source>
        <dbReference type="ARBA" id="ARBA00022452"/>
    </source>
</evidence>
<evidence type="ECO:0000256" key="4">
    <source>
        <dbReference type="ARBA" id="ARBA00022692"/>
    </source>
</evidence>
<dbReference type="PANTHER" id="PTHR35093">
    <property type="entry name" value="OUTER MEMBRANE PROTEIN NMB0088-RELATED"/>
    <property type="match status" value="1"/>
</dbReference>
<dbReference type="SUPFAM" id="SSF56935">
    <property type="entry name" value="Porins"/>
    <property type="match status" value="1"/>
</dbReference>
<proteinExistence type="inferred from homology"/>
<evidence type="ECO:0000256" key="8">
    <source>
        <dbReference type="SAM" id="SignalP"/>
    </source>
</evidence>
<evidence type="ECO:0000256" key="7">
    <source>
        <dbReference type="ARBA" id="ARBA00023237"/>
    </source>
</evidence>
<keyword evidence="10" id="KW-1185">Reference proteome</keyword>
<dbReference type="EMBL" id="UGOD01000001">
    <property type="protein sequence ID" value="STX52203.1"/>
    <property type="molecule type" value="Genomic_DNA"/>
</dbReference>
<comment type="similarity">
    <text evidence="2">Belongs to the OmpP1/FadL family.</text>
</comment>
<evidence type="ECO:0000256" key="5">
    <source>
        <dbReference type="ARBA" id="ARBA00022729"/>
    </source>
</evidence>
<name>A0A378JPJ4_9GAMM</name>
<dbReference type="PANTHER" id="PTHR35093:SF8">
    <property type="entry name" value="OUTER MEMBRANE PROTEIN NMB0088-RELATED"/>
    <property type="match status" value="1"/>
</dbReference>
<keyword evidence="4" id="KW-0812">Transmembrane</keyword>
<evidence type="ECO:0000256" key="2">
    <source>
        <dbReference type="ARBA" id="ARBA00008163"/>
    </source>
</evidence>
<dbReference type="Pfam" id="PF03349">
    <property type="entry name" value="Toluene_X"/>
    <property type="match status" value="1"/>
</dbReference>